<keyword evidence="4 5" id="KW-0472">Membrane</keyword>
<evidence type="ECO:0000313" key="6">
    <source>
        <dbReference type="EMBL" id="TWU30815.1"/>
    </source>
</evidence>
<evidence type="ECO:0000256" key="5">
    <source>
        <dbReference type="SAM" id="Phobius"/>
    </source>
</evidence>
<feature type="transmembrane region" description="Helical" evidence="5">
    <location>
        <begin position="6"/>
        <end position="28"/>
    </location>
</feature>
<evidence type="ECO:0000313" key="7">
    <source>
        <dbReference type="Proteomes" id="UP000319143"/>
    </source>
</evidence>
<keyword evidence="2 5" id="KW-0812">Transmembrane</keyword>
<dbReference type="InterPro" id="IPR038770">
    <property type="entry name" value="Na+/solute_symporter_sf"/>
</dbReference>
<feature type="transmembrane region" description="Helical" evidence="5">
    <location>
        <begin position="40"/>
        <end position="63"/>
    </location>
</feature>
<comment type="subcellular location">
    <subcellularLocation>
        <location evidence="1">Membrane</location>
        <topology evidence="1">Multi-pass membrane protein</topology>
    </subcellularLocation>
</comment>
<feature type="transmembrane region" description="Helical" evidence="5">
    <location>
        <begin position="96"/>
        <end position="118"/>
    </location>
</feature>
<feature type="transmembrane region" description="Helical" evidence="5">
    <location>
        <begin position="191"/>
        <end position="212"/>
    </location>
</feature>
<evidence type="ECO:0000256" key="1">
    <source>
        <dbReference type="ARBA" id="ARBA00004141"/>
    </source>
</evidence>
<reference evidence="6 7" key="1">
    <citation type="submission" date="2019-02" db="EMBL/GenBank/DDBJ databases">
        <title>Deep-cultivation of Planctomycetes and their phenomic and genomic characterization uncovers novel biology.</title>
        <authorList>
            <person name="Wiegand S."/>
            <person name="Jogler M."/>
            <person name="Boedeker C."/>
            <person name="Pinto D."/>
            <person name="Vollmers J."/>
            <person name="Rivas-Marin E."/>
            <person name="Kohn T."/>
            <person name="Peeters S.H."/>
            <person name="Heuer A."/>
            <person name="Rast P."/>
            <person name="Oberbeckmann S."/>
            <person name="Bunk B."/>
            <person name="Jeske O."/>
            <person name="Meyerdierks A."/>
            <person name="Storesund J.E."/>
            <person name="Kallscheuer N."/>
            <person name="Luecker S."/>
            <person name="Lage O.M."/>
            <person name="Pohl T."/>
            <person name="Merkel B.J."/>
            <person name="Hornburger P."/>
            <person name="Mueller R.-W."/>
            <person name="Bruemmer F."/>
            <person name="Labrenz M."/>
            <person name="Spormann A.M."/>
            <person name="Op Den Camp H."/>
            <person name="Overmann J."/>
            <person name="Amann R."/>
            <person name="Jetten M.S.M."/>
            <person name="Mascher T."/>
            <person name="Medema M.H."/>
            <person name="Devos D.P."/>
            <person name="Kaster A.-K."/>
            <person name="Ovreas L."/>
            <person name="Rohde M."/>
            <person name="Galperin M.Y."/>
            <person name="Jogler C."/>
        </authorList>
    </citation>
    <scope>NUCLEOTIDE SEQUENCE [LARGE SCALE GENOMIC DNA]</scope>
    <source>
        <strain evidence="6 7">Poly41</strain>
    </source>
</reference>
<dbReference type="Gene3D" id="1.20.1530.20">
    <property type="match status" value="1"/>
</dbReference>
<sequence>MSIEDIFNLAVVVFTVGNLAAMGLELNVPDAIKALRNPRFVTLVIVWSWLVGPALAYLITKILPLSEPYAMGLLLAGPAPCAPFYPLVVRKARGDVAFAAAFLLLTAIGTVLLMPLMVPLMVKGISVSAWAIAKPLITLVLIPLLAGITIRVYKPIAADKLFPLVKRIAGIATLTVLILVLVLYGKGMLNSMGGFAIGAQLLFLGGMTLLSYKFGFGLKQNQRSIMGLGIGTRNIAAVFAVLMAIPNPDPDLVVMVVLVVPLSVMVAFAAAQWFCKQVEVQTTGTDTA</sequence>
<proteinExistence type="predicted"/>
<dbReference type="Pfam" id="PF01758">
    <property type="entry name" value="SBF"/>
    <property type="match status" value="1"/>
</dbReference>
<dbReference type="GO" id="GO:0016020">
    <property type="term" value="C:membrane"/>
    <property type="evidence" value="ECO:0007669"/>
    <property type="project" value="UniProtKB-SubCell"/>
</dbReference>
<accession>A0A5C6D402</accession>
<dbReference type="AlphaFoldDB" id="A0A5C6D402"/>
<dbReference type="InterPro" id="IPR004710">
    <property type="entry name" value="Bilac:Na_transpt"/>
</dbReference>
<dbReference type="RefSeq" id="WP_146531200.1">
    <property type="nucleotide sequence ID" value="NZ_SJPV01000020.1"/>
</dbReference>
<keyword evidence="7" id="KW-1185">Reference proteome</keyword>
<dbReference type="OrthoDB" id="481541at2"/>
<feature type="transmembrane region" description="Helical" evidence="5">
    <location>
        <begin position="252"/>
        <end position="271"/>
    </location>
</feature>
<evidence type="ECO:0000256" key="3">
    <source>
        <dbReference type="ARBA" id="ARBA00022989"/>
    </source>
</evidence>
<dbReference type="PANTHER" id="PTHR10361:SF28">
    <property type="entry name" value="P3 PROTEIN-RELATED"/>
    <property type="match status" value="1"/>
</dbReference>
<comment type="caution">
    <text evidence="6">The sequence shown here is derived from an EMBL/GenBank/DDBJ whole genome shotgun (WGS) entry which is preliminary data.</text>
</comment>
<keyword evidence="3 5" id="KW-1133">Transmembrane helix</keyword>
<gene>
    <name evidence="6" type="ORF">Poly41_65090</name>
</gene>
<evidence type="ECO:0000256" key="2">
    <source>
        <dbReference type="ARBA" id="ARBA00022692"/>
    </source>
</evidence>
<feature type="transmembrane region" description="Helical" evidence="5">
    <location>
        <begin position="69"/>
        <end position="89"/>
    </location>
</feature>
<feature type="transmembrane region" description="Helical" evidence="5">
    <location>
        <begin position="130"/>
        <end position="152"/>
    </location>
</feature>
<dbReference type="Proteomes" id="UP000319143">
    <property type="component" value="Unassembled WGS sequence"/>
</dbReference>
<evidence type="ECO:0000256" key="4">
    <source>
        <dbReference type="ARBA" id="ARBA00023136"/>
    </source>
</evidence>
<feature type="transmembrane region" description="Helical" evidence="5">
    <location>
        <begin position="164"/>
        <end position="185"/>
    </location>
</feature>
<feature type="transmembrane region" description="Helical" evidence="5">
    <location>
        <begin position="224"/>
        <end position="246"/>
    </location>
</feature>
<dbReference type="InterPro" id="IPR002657">
    <property type="entry name" value="BilAc:Na_symport/Acr3"/>
</dbReference>
<dbReference type="EMBL" id="SJPV01000020">
    <property type="protein sequence ID" value="TWU30815.1"/>
    <property type="molecule type" value="Genomic_DNA"/>
</dbReference>
<protein>
    <submittedName>
        <fullName evidence="6">Sodium Bile acid symporter family protein</fullName>
    </submittedName>
</protein>
<name>A0A5C6D402_9BACT</name>
<dbReference type="PANTHER" id="PTHR10361">
    <property type="entry name" value="SODIUM-BILE ACID COTRANSPORTER"/>
    <property type="match status" value="1"/>
</dbReference>
<organism evidence="6 7">
    <name type="scientific">Novipirellula artificiosorum</name>
    <dbReference type="NCBI Taxonomy" id="2528016"/>
    <lineage>
        <taxon>Bacteria</taxon>
        <taxon>Pseudomonadati</taxon>
        <taxon>Planctomycetota</taxon>
        <taxon>Planctomycetia</taxon>
        <taxon>Pirellulales</taxon>
        <taxon>Pirellulaceae</taxon>
        <taxon>Novipirellula</taxon>
    </lineage>
</organism>